<dbReference type="RefSeq" id="WP_346245560.1">
    <property type="nucleotide sequence ID" value="NZ_JBDIZK010000002.1"/>
</dbReference>
<evidence type="ECO:0000256" key="1">
    <source>
        <dbReference type="ARBA" id="ARBA00001966"/>
    </source>
</evidence>
<protein>
    <submittedName>
        <fullName evidence="8">RiPP maturation radical SAM C-methyltransferase</fullName>
    </submittedName>
</protein>
<evidence type="ECO:0000259" key="6">
    <source>
        <dbReference type="PROSITE" id="PS51332"/>
    </source>
</evidence>
<keyword evidence="2" id="KW-0949">S-adenosyl-L-methionine</keyword>
<feature type="domain" description="Radical SAM core" evidence="7">
    <location>
        <begin position="308"/>
        <end position="540"/>
    </location>
</feature>
<dbReference type="SFLD" id="SFLDF00324">
    <property type="entry name" value="bacteriocin_maturation"/>
    <property type="match status" value="1"/>
</dbReference>
<dbReference type="InterPro" id="IPR023984">
    <property type="entry name" value="rSAM_ocin_1"/>
</dbReference>
<dbReference type="SMART" id="SM00729">
    <property type="entry name" value="Elp3"/>
    <property type="match status" value="1"/>
</dbReference>
<dbReference type="SUPFAM" id="SSF102114">
    <property type="entry name" value="Radical SAM enzymes"/>
    <property type="match status" value="1"/>
</dbReference>
<dbReference type="Pfam" id="PF04055">
    <property type="entry name" value="Radical_SAM"/>
    <property type="match status" value="1"/>
</dbReference>
<dbReference type="PROSITE" id="PS51332">
    <property type="entry name" value="B12_BINDING"/>
    <property type="match status" value="1"/>
</dbReference>
<dbReference type="InterPro" id="IPR006158">
    <property type="entry name" value="Cobalamin-bd"/>
</dbReference>
<feature type="domain" description="B12-binding" evidence="6">
    <location>
        <begin position="163"/>
        <end position="254"/>
    </location>
</feature>
<dbReference type="CDD" id="cd01335">
    <property type="entry name" value="Radical_SAM"/>
    <property type="match status" value="1"/>
</dbReference>
<dbReference type="PROSITE" id="PS51918">
    <property type="entry name" value="RADICAL_SAM"/>
    <property type="match status" value="1"/>
</dbReference>
<proteinExistence type="predicted"/>
<dbReference type="EMBL" id="JBDIZK010000002">
    <property type="protein sequence ID" value="MEN3746562.1"/>
    <property type="molecule type" value="Genomic_DNA"/>
</dbReference>
<dbReference type="PANTHER" id="PTHR43409">
    <property type="entry name" value="ANAEROBIC MAGNESIUM-PROTOPORPHYRIN IX MONOMETHYL ESTER CYCLASE-RELATED"/>
    <property type="match status" value="1"/>
</dbReference>
<keyword evidence="4" id="KW-0408">Iron</keyword>
<dbReference type="PANTHER" id="PTHR43409:SF7">
    <property type="entry name" value="BLL1977 PROTEIN"/>
    <property type="match status" value="1"/>
</dbReference>
<sequence>MSDGVQHPSSLAWHAEPNWRGASAPPLPSWRSEETAEPGLASDVCLVSMPYPIIDQPSVALGLLQSALERRGITARSWYPCLWFAEEIGLDVFSFIADSKQEFLIGEWTFAGAAFPEFKPDLHAYLDIVLSAAVSRGLSLRSGFREDPRAALIRTRDAAPGFVDRVARRILAARPKVVGCTSTFFQHTASLALLRRIRALDPDVITVIGGANCEAAMGVATKRCFPWVDFVVSGEADLLFPDLCDKLIEQGRDLPPEALATGVISDANIDRVGTGEAAPRAAVLRMDDVPEPNFDDYFDTLAGSPLRRYIAPGLAMETSRGCWWGAKKHCTFCGLNGGNMAFRSKSADRVFDELENLSGKYGIRKFNVVDNILDLKYLRDLLPRLASDDPYTLFFETKANLKREHLEVIADAGIRRLQPGVETMHDDILRLIDKGTTALQNIQLLKWARELGIFITWNFLWDVPGETDEMYGEMADWLPNVSHLQPPGIDRIQFHRFSPYHQRAEEFGLTLTPYPAYRSVYPVAEAELSELAYYFDAVGRPPAQVALDARPHLKRVIQIVGRWNQLWGLAGPVVGEKPTLHGVRDSSGMRITDTRPGAIAEQHQLSGLSLRVHDLCDSVRSLPALQTLLRDDPEQPGEAEILAILDDLERRQLLLHHGERYLALTMRQVMRIPDTPAEFPGGTTDVAAWYADQRPAEAAIG</sequence>
<accession>A0ABV0B829</accession>
<evidence type="ECO:0000313" key="9">
    <source>
        <dbReference type="Proteomes" id="UP001427805"/>
    </source>
</evidence>
<reference evidence="8 9" key="1">
    <citation type="submission" date="2024-05" db="EMBL/GenBank/DDBJ databases">
        <title>Sphingomonas sp. HF-S3 16S ribosomal RNA gene Genome sequencing and assembly.</title>
        <authorList>
            <person name="Lee H."/>
        </authorList>
    </citation>
    <scope>NUCLEOTIDE SEQUENCE [LARGE SCALE GENOMIC DNA]</scope>
    <source>
        <strain evidence="8 9">HF-S3</strain>
    </source>
</reference>
<dbReference type="InterPro" id="IPR007197">
    <property type="entry name" value="rSAM"/>
</dbReference>
<keyword evidence="3" id="KW-0479">Metal-binding</keyword>
<evidence type="ECO:0000259" key="7">
    <source>
        <dbReference type="PROSITE" id="PS51918"/>
    </source>
</evidence>
<keyword evidence="9" id="KW-1185">Reference proteome</keyword>
<evidence type="ECO:0000256" key="3">
    <source>
        <dbReference type="ARBA" id="ARBA00022723"/>
    </source>
</evidence>
<comment type="caution">
    <text evidence="8">The sequence shown here is derived from an EMBL/GenBank/DDBJ whole genome shotgun (WGS) entry which is preliminary data.</text>
</comment>
<evidence type="ECO:0000256" key="5">
    <source>
        <dbReference type="ARBA" id="ARBA00023014"/>
    </source>
</evidence>
<dbReference type="NCBIfam" id="TIGR03975">
    <property type="entry name" value="rSAM_ocin_1"/>
    <property type="match status" value="1"/>
</dbReference>
<dbReference type="SFLD" id="SFLDS00029">
    <property type="entry name" value="Radical_SAM"/>
    <property type="match status" value="1"/>
</dbReference>
<name>A0ABV0B829_9SPHN</name>
<organism evidence="8 9">
    <name type="scientific">Sphingomonas rustica</name>
    <dbReference type="NCBI Taxonomy" id="3103142"/>
    <lineage>
        <taxon>Bacteria</taxon>
        <taxon>Pseudomonadati</taxon>
        <taxon>Pseudomonadota</taxon>
        <taxon>Alphaproteobacteria</taxon>
        <taxon>Sphingomonadales</taxon>
        <taxon>Sphingomonadaceae</taxon>
        <taxon>Sphingomonas</taxon>
    </lineage>
</organism>
<gene>
    <name evidence="8" type="ORF">TPR58_05240</name>
</gene>
<dbReference type="InterPro" id="IPR058240">
    <property type="entry name" value="rSAM_sf"/>
</dbReference>
<dbReference type="Gene3D" id="3.20.20.70">
    <property type="entry name" value="Aldolase class I"/>
    <property type="match status" value="1"/>
</dbReference>
<dbReference type="InterPro" id="IPR006638">
    <property type="entry name" value="Elp3/MiaA/NifB-like_rSAM"/>
</dbReference>
<evidence type="ECO:0000313" key="8">
    <source>
        <dbReference type="EMBL" id="MEN3746562.1"/>
    </source>
</evidence>
<dbReference type="InterPro" id="IPR051198">
    <property type="entry name" value="BchE-like"/>
</dbReference>
<evidence type="ECO:0000256" key="2">
    <source>
        <dbReference type="ARBA" id="ARBA00022691"/>
    </source>
</evidence>
<comment type="cofactor">
    <cofactor evidence="1">
        <name>[4Fe-4S] cluster</name>
        <dbReference type="ChEBI" id="CHEBI:49883"/>
    </cofactor>
</comment>
<dbReference type="Proteomes" id="UP001427805">
    <property type="component" value="Unassembled WGS sequence"/>
</dbReference>
<dbReference type="SFLD" id="SFLDG01082">
    <property type="entry name" value="B12-binding_domain_containing"/>
    <property type="match status" value="1"/>
</dbReference>
<dbReference type="InterPro" id="IPR013785">
    <property type="entry name" value="Aldolase_TIM"/>
</dbReference>
<evidence type="ECO:0000256" key="4">
    <source>
        <dbReference type="ARBA" id="ARBA00023004"/>
    </source>
</evidence>
<keyword evidence="5" id="KW-0411">Iron-sulfur</keyword>
<dbReference type="Gene3D" id="3.40.50.280">
    <property type="entry name" value="Cobalamin-binding domain"/>
    <property type="match status" value="1"/>
</dbReference>